<dbReference type="AlphaFoldDB" id="A0A4V2S3G4"/>
<feature type="modified residue" description="4-aspartylphosphate" evidence="5">
    <location>
        <position position="58"/>
    </location>
</feature>
<comment type="caution">
    <text evidence="8">The sequence shown here is derived from an EMBL/GenBank/DDBJ whole genome shotgun (WGS) entry which is preliminary data.</text>
</comment>
<dbReference type="EMBL" id="SLWR01000010">
    <property type="protein sequence ID" value="TCO44360.1"/>
    <property type="molecule type" value="Genomic_DNA"/>
</dbReference>
<dbReference type="Proteomes" id="UP000295573">
    <property type="component" value="Unassembled WGS sequence"/>
</dbReference>
<dbReference type="InterPro" id="IPR016032">
    <property type="entry name" value="Sig_transdc_resp-reg_C-effctor"/>
</dbReference>
<feature type="domain" description="HTH luxR-type" evidence="6">
    <location>
        <begin position="152"/>
        <end position="222"/>
    </location>
</feature>
<dbReference type="InterPro" id="IPR039420">
    <property type="entry name" value="WalR-like"/>
</dbReference>
<dbReference type="SUPFAM" id="SSF52172">
    <property type="entry name" value="CheY-like"/>
    <property type="match status" value="1"/>
</dbReference>
<dbReference type="GO" id="GO:0003677">
    <property type="term" value="F:DNA binding"/>
    <property type="evidence" value="ECO:0007669"/>
    <property type="project" value="UniProtKB-KW"/>
</dbReference>
<dbReference type="SMART" id="SM00421">
    <property type="entry name" value="HTH_LUXR"/>
    <property type="match status" value="1"/>
</dbReference>
<dbReference type="CDD" id="cd06170">
    <property type="entry name" value="LuxR_C_like"/>
    <property type="match status" value="1"/>
</dbReference>
<dbReference type="InterPro" id="IPR000792">
    <property type="entry name" value="Tscrpt_reg_LuxR_C"/>
</dbReference>
<dbReference type="CDD" id="cd17535">
    <property type="entry name" value="REC_NarL-like"/>
    <property type="match status" value="1"/>
</dbReference>
<dbReference type="PROSITE" id="PS50043">
    <property type="entry name" value="HTH_LUXR_2"/>
    <property type="match status" value="1"/>
</dbReference>
<reference evidence="8 9" key="1">
    <citation type="journal article" date="2015" name="Stand. Genomic Sci.">
        <title>Genomic Encyclopedia of Bacterial and Archaeal Type Strains, Phase III: the genomes of soil and plant-associated and newly described type strains.</title>
        <authorList>
            <person name="Whitman W.B."/>
            <person name="Woyke T."/>
            <person name="Klenk H.P."/>
            <person name="Zhou Y."/>
            <person name="Lilburn T.G."/>
            <person name="Beck B.J."/>
            <person name="De Vos P."/>
            <person name="Vandamme P."/>
            <person name="Eisen J.A."/>
            <person name="Garrity G."/>
            <person name="Hugenholtz P."/>
            <person name="Kyrpides N.C."/>
        </authorList>
    </citation>
    <scope>NUCLEOTIDE SEQUENCE [LARGE SCALE GENOMIC DNA]</scope>
    <source>
        <strain evidence="8 9">VKM Ac-2541</strain>
    </source>
</reference>
<dbReference type="SUPFAM" id="SSF46894">
    <property type="entry name" value="C-terminal effector domain of the bipartite response regulators"/>
    <property type="match status" value="1"/>
</dbReference>
<dbReference type="PANTHER" id="PTHR43214">
    <property type="entry name" value="TWO-COMPONENT RESPONSE REGULATOR"/>
    <property type="match status" value="1"/>
</dbReference>
<dbReference type="InterPro" id="IPR001789">
    <property type="entry name" value="Sig_transdc_resp-reg_receiver"/>
</dbReference>
<evidence type="ECO:0000259" key="7">
    <source>
        <dbReference type="PROSITE" id="PS50110"/>
    </source>
</evidence>
<dbReference type="PROSITE" id="PS50110">
    <property type="entry name" value="RESPONSE_REGULATORY"/>
    <property type="match status" value="1"/>
</dbReference>
<keyword evidence="4" id="KW-0804">Transcription</keyword>
<evidence type="ECO:0000313" key="8">
    <source>
        <dbReference type="EMBL" id="TCO44360.1"/>
    </source>
</evidence>
<gene>
    <name evidence="8" type="ORF">EV646_11070</name>
</gene>
<evidence type="ECO:0000256" key="2">
    <source>
        <dbReference type="ARBA" id="ARBA00023015"/>
    </source>
</evidence>
<dbReference type="Pfam" id="PF00196">
    <property type="entry name" value="GerE"/>
    <property type="match status" value="1"/>
</dbReference>
<evidence type="ECO:0000256" key="1">
    <source>
        <dbReference type="ARBA" id="ARBA00022553"/>
    </source>
</evidence>
<name>A0A4V2S3G4_9ACTN</name>
<protein>
    <submittedName>
        <fullName evidence="8">DNA-binding NarL/FixJ family response regulator</fullName>
    </submittedName>
</protein>
<dbReference type="PRINTS" id="PR00038">
    <property type="entry name" value="HTHLUXR"/>
</dbReference>
<dbReference type="Gene3D" id="3.40.50.2300">
    <property type="match status" value="1"/>
</dbReference>
<keyword evidence="9" id="KW-1185">Reference proteome</keyword>
<dbReference type="SMART" id="SM00448">
    <property type="entry name" value="REC"/>
    <property type="match status" value="1"/>
</dbReference>
<dbReference type="InterPro" id="IPR011006">
    <property type="entry name" value="CheY-like_superfamily"/>
</dbReference>
<evidence type="ECO:0000259" key="6">
    <source>
        <dbReference type="PROSITE" id="PS50043"/>
    </source>
</evidence>
<evidence type="ECO:0000256" key="3">
    <source>
        <dbReference type="ARBA" id="ARBA00023125"/>
    </source>
</evidence>
<evidence type="ECO:0000256" key="5">
    <source>
        <dbReference type="PROSITE-ProRule" id="PRU00169"/>
    </source>
</evidence>
<evidence type="ECO:0000256" key="4">
    <source>
        <dbReference type="ARBA" id="ARBA00023163"/>
    </source>
</evidence>
<keyword evidence="2" id="KW-0805">Transcription regulation</keyword>
<proteinExistence type="predicted"/>
<dbReference type="PANTHER" id="PTHR43214:SF24">
    <property type="entry name" value="TRANSCRIPTIONAL REGULATORY PROTEIN NARL-RELATED"/>
    <property type="match status" value="1"/>
</dbReference>
<feature type="domain" description="Response regulatory" evidence="7">
    <location>
        <begin position="7"/>
        <end position="128"/>
    </location>
</feature>
<keyword evidence="1 5" id="KW-0597">Phosphoprotein</keyword>
<accession>A0A4V2S3G4</accession>
<dbReference type="Pfam" id="PF00072">
    <property type="entry name" value="Response_reg"/>
    <property type="match status" value="1"/>
</dbReference>
<sequence>MSAVALRVVFADDNFLVREGISALLTEADDVELVDVVTDPAALLESVARYRPDAVLTDIRMPPTFTTEGIDAAKRIRADHPSIGVVVLSQYVEDDYAFDLLSDGVAGLGYLLKERVSQRDELLRALYDVARGGSVLDSRVVEGLLARKAQEARSPLPGLTDREREVLQELAAGRSNEATAKALFMSTRAVEKHISSVFQKLGLADESDVNRRVMAVLAFLEATGGPAEH</sequence>
<organism evidence="8 9">
    <name type="scientific">Kribbella antiqua</name>
    <dbReference type="NCBI Taxonomy" id="2512217"/>
    <lineage>
        <taxon>Bacteria</taxon>
        <taxon>Bacillati</taxon>
        <taxon>Actinomycetota</taxon>
        <taxon>Actinomycetes</taxon>
        <taxon>Propionibacteriales</taxon>
        <taxon>Kribbellaceae</taxon>
        <taxon>Kribbella</taxon>
    </lineage>
</organism>
<dbReference type="GO" id="GO:0000160">
    <property type="term" value="P:phosphorelay signal transduction system"/>
    <property type="evidence" value="ECO:0007669"/>
    <property type="project" value="InterPro"/>
</dbReference>
<evidence type="ECO:0000313" key="9">
    <source>
        <dbReference type="Proteomes" id="UP000295573"/>
    </source>
</evidence>
<keyword evidence="3 8" id="KW-0238">DNA-binding</keyword>
<dbReference type="InterPro" id="IPR058245">
    <property type="entry name" value="NreC/VraR/RcsB-like_REC"/>
</dbReference>
<dbReference type="GO" id="GO:0006355">
    <property type="term" value="P:regulation of DNA-templated transcription"/>
    <property type="evidence" value="ECO:0007669"/>
    <property type="project" value="InterPro"/>
</dbReference>